<comment type="caution">
    <text evidence="1">The sequence shown here is derived from an EMBL/GenBank/DDBJ whole genome shotgun (WGS) entry which is preliminary data.</text>
</comment>
<keyword evidence="2" id="KW-1185">Reference proteome</keyword>
<sequence length="64" mass="7495">MRTRRVVLMLFEVDFALRINDNFLTIHKAFVLADSVSECQKKAEGIRNELPQNKLHQVHIFIEA</sequence>
<reference evidence="1" key="1">
    <citation type="submission" date="2020-02" db="EMBL/GenBank/DDBJ databases">
        <title>Bacillus sedimentmangrovi sp. nov., isolated from sediment of the mangrove ecosystem.</title>
        <authorList>
            <person name="Liu G."/>
        </authorList>
    </citation>
    <scope>NUCLEOTIDE SEQUENCE [LARGE SCALE GENOMIC DNA]</scope>
    <source>
        <strain evidence="1">SgZ-7</strain>
    </source>
</reference>
<dbReference type="EMBL" id="JAAIUV010000001">
    <property type="protein sequence ID" value="NEX77397.1"/>
    <property type="molecule type" value="Genomic_DNA"/>
</dbReference>
<dbReference type="Proteomes" id="UP000481621">
    <property type="component" value="Unassembled WGS sequence"/>
</dbReference>
<name>A0A6B3TNN7_9BACI</name>
<protein>
    <submittedName>
        <fullName evidence="1">Uncharacterized protein</fullName>
    </submittedName>
</protein>
<dbReference type="RefSeq" id="WP_163249747.1">
    <property type="nucleotide sequence ID" value="NZ_JAAIUV010000001.1"/>
</dbReference>
<evidence type="ECO:0000313" key="1">
    <source>
        <dbReference type="EMBL" id="NEX77397.1"/>
    </source>
</evidence>
<organism evidence="1 2">
    <name type="scientific">Neobacillus thermocopriae</name>
    <dbReference type="NCBI Taxonomy" id="1215031"/>
    <lineage>
        <taxon>Bacteria</taxon>
        <taxon>Bacillati</taxon>
        <taxon>Bacillota</taxon>
        <taxon>Bacilli</taxon>
        <taxon>Bacillales</taxon>
        <taxon>Bacillaceae</taxon>
        <taxon>Neobacillus</taxon>
    </lineage>
</organism>
<dbReference type="AlphaFoldDB" id="A0A6B3TNN7"/>
<proteinExistence type="predicted"/>
<accession>A0A6B3TNN7</accession>
<evidence type="ECO:0000313" key="2">
    <source>
        <dbReference type="Proteomes" id="UP000481621"/>
    </source>
</evidence>
<gene>
    <name evidence="1" type="ORF">G4Z05_00585</name>
</gene>